<protein>
    <recommendedName>
        <fullName evidence="3">Big-1 domain-containing protein</fullName>
    </recommendedName>
</protein>
<organism evidence="1 2">
    <name type="scientific">Gemmatimonas phototrophica</name>
    <dbReference type="NCBI Taxonomy" id="1379270"/>
    <lineage>
        <taxon>Bacteria</taxon>
        <taxon>Pseudomonadati</taxon>
        <taxon>Gemmatimonadota</taxon>
        <taxon>Gemmatimonadia</taxon>
        <taxon>Gemmatimonadales</taxon>
        <taxon>Gemmatimonadaceae</taxon>
        <taxon>Gemmatimonas</taxon>
    </lineage>
</organism>
<reference evidence="1 2" key="1">
    <citation type="journal article" date="2014" name="Proc. Natl. Acad. Sci. U.S.A.">
        <title>Functional type 2 photosynthetic reaction centers found in the rare bacterial phylum Gemmatimonadetes.</title>
        <authorList>
            <person name="Zeng Y."/>
            <person name="Feng F."/>
            <person name="Medova H."/>
            <person name="Dean J."/>
            <person name="Koblizek M."/>
        </authorList>
    </citation>
    <scope>NUCLEOTIDE SEQUENCE [LARGE SCALE GENOMIC DNA]</scope>
    <source>
        <strain evidence="1 2">AP64</strain>
    </source>
</reference>
<gene>
    <name evidence="1" type="ORF">GEMMAAP_17975</name>
</gene>
<accession>A0A143BNG6</accession>
<sequence>MAPYSAIDGGVRLALVNETGAGMVCGTDAPVTASLTTIDRRGRTVAAAGVLVNFRVTDGVSQLFAGSSITNAAGLASDRVTVGATPGKPLTLEVRSVEAGTGVATTHLALTRPVLMAPTASLTSQAALLGPSTLVNGVRLTTGCTRPDGTDALLPAGTPATFVLPDGSVRNVTFDGQAPIVFFVVPAGMVGQTYTVTVGDATTGILTGTFTIRSTGCLSLTCLL</sequence>
<dbReference type="EMBL" id="CP011454">
    <property type="protein sequence ID" value="AMW06163.1"/>
    <property type="molecule type" value="Genomic_DNA"/>
</dbReference>
<dbReference type="AlphaFoldDB" id="A0A143BNG6"/>
<dbReference type="Proteomes" id="UP000076404">
    <property type="component" value="Chromosome"/>
</dbReference>
<evidence type="ECO:0000313" key="2">
    <source>
        <dbReference type="Proteomes" id="UP000076404"/>
    </source>
</evidence>
<dbReference type="KEGG" id="gph:GEMMAAP_17975"/>
<evidence type="ECO:0008006" key="3">
    <source>
        <dbReference type="Google" id="ProtNLM"/>
    </source>
</evidence>
<name>A0A143BNG6_9BACT</name>
<evidence type="ECO:0000313" key="1">
    <source>
        <dbReference type="EMBL" id="AMW06163.1"/>
    </source>
</evidence>
<proteinExistence type="predicted"/>
<reference evidence="1 2" key="2">
    <citation type="journal article" date="2016" name="Environ. Microbiol. Rep.">
        <title>Metagenomic evidence for the presence of phototrophic Gemmatimonadetes bacteria in diverse environments.</title>
        <authorList>
            <person name="Zeng Y."/>
            <person name="Baumbach J."/>
            <person name="Barbosa E.G."/>
            <person name="Azevedo V."/>
            <person name="Zhang C."/>
            <person name="Koblizek M."/>
        </authorList>
    </citation>
    <scope>NUCLEOTIDE SEQUENCE [LARGE SCALE GENOMIC DNA]</scope>
    <source>
        <strain evidence="1 2">AP64</strain>
    </source>
</reference>
<keyword evidence="2" id="KW-1185">Reference proteome</keyword>